<accession>A0ABX7QZQ8</accession>
<dbReference type="InterPro" id="IPR024181">
    <property type="entry name" value="Chemotax_regulator_CheV"/>
</dbReference>
<keyword evidence="1" id="KW-0597">Phosphoprotein</keyword>
<reference evidence="4 5" key="1">
    <citation type="submission" date="2021-03" db="EMBL/GenBank/DDBJ databases">
        <title>Novel species identification of genus Shewanella.</title>
        <authorList>
            <person name="Liu G."/>
            <person name="Zhang Q."/>
        </authorList>
    </citation>
    <scope>NUCLEOTIDE SEQUENCE [LARGE SCALE GENOMIC DNA]</scope>
    <source>
        <strain evidence="4 5">FJAT-52962</strain>
    </source>
</reference>
<dbReference type="SUPFAM" id="SSF52172">
    <property type="entry name" value="CheY-like"/>
    <property type="match status" value="1"/>
</dbReference>
<dbReference type="Proteomes" id="UP000663207">
    <property type="component" value="Chromosome"/>
</dbReference>
<gene>
    <name evidence="4" type="ORF">JYB85_12215</name>
</gene>
<dbReference type="PANTHER" id="PTHR47233">
    <property type="entry name" value="CHEMOTAXIS PROTEIN CHEV"/>
    <property type="match status" value="1"/>
</dbReference>
<dbReference type="InterPro" id="IPR001789">
    <property type="entry name" value="Sig_transdc_resp-reg_receiver"/>
</dbReference>
<dbReference type="InterPro" id="IPR011006">
    <property type="entry name" value="CheY-like_superfamily"/>
</dbReference>
<name>A0ABX7QZQ8_9GAMM</name>
<dbReference type="PIRSF" id="PIRSF002867">
    <property type="entry name" value="CheV"/>
    <property type="match status" value="1"/>
</dbReference>
<evidence type="ECO:0000259" key="2">
    <source>
        <dbReference type="PROSITE" id="PS50110"/>
    </source>
</evidence>
<dbReference type="Gene3D" id="2.30.30.40">
    <property type="entry name" value="SH3 Domains"/>
    <property type="match status" value="1"/>
</dbReference>
<dbReference type="PROSITE" id="PS50851">
    <property type="entry name" value="CHEW"/>
    <property type="match status" value="1"/>
</dbReference>
<dbReference type="InterPro" id="IPR002545">
    <property type="entry name" value="CheW-lke_dom"/>
</dbReference>
<dbReference type="PANTHER" id="PTHR47233:SF3">
    <property type="entry name" value="CHEMOTAXIS PROTEIN CHEV"/>
    <property type="match status" value="1"/>
</dbReference>
<dbReference type="Gene3D" id="2.40.50.180">
    <property type="entry name" value="CheA-289, Domain 4"/>
    <property type="match status" value="1"/>
</dbReference>
<keyword evidence="5" id="KW-1185">Reference proteome</keyword>
<dbReference type="InterPro" id="IPR036061">
    <property type="entry name" value="CheW-like_dom_sf"/>
</dbReference>
<feature type="modified residue" description="4-aspartylphosphate" evidence="1">
    <location>
        <position position="238"/>
    </location>
</feature>
<dbReference type="CDD" id="cd19924">
    <property type="entry name" value="REC_CheV-like"/>
    <property type="match status" value="1"/>
</dbReference>
<evidence type="ECO:0000259" key="3">
    <source>
        <dbReference type="PROSITE" id="PS50851"/>
    </source>
</evidence>
<evidence type="ECO:0000313" key="4">
    <source>
        <dbReference type="EMBL" id="QSX36098.1"/>
    </source>
</evidence>
<organism evidence="4 5">
    <name type="scientific">Shewanella sedimentimangrovi</name>
    <dbReference type="NCBI Taxonomy" id="2814293"/>
    <lineage>
        <taxon>Bacteria</taxon>
        <taxon>Pseudomonadati</taxon>
        <taxon>Pseudomonadota</taxon>
        <taxon>Gammaproteobacteria</taxon>
        <taxon>Alteromonadales</taxon>
        <taxon>Shewanellaceae</taxon>
        <taxon>Shewanella</taxon>
    </lineage>
</organism>
<dbReference type="PROSITE" id="PS50110">
    <property type="entry name" value="RESPONSE_REGULATORY"/>
    <property type="match status" value="1"/>
</dbReference>
<dbReference type="Pfam" id="PF00072">
    <property type="entry name" value="Response_reg"/>
    <property type="match status" value="1"/>
</dbReference>
<evidence type="ECO:0000256" key="1">
    <source>
        <dbReference type="PROSITE-ProRule" id="PRU00169"/>
    </source>
</evidence>
<proteinExistence type="predicted"/>
<dbReference type="SMART" id="SM00260">
    <property type="entry name" value="CheW"/>
    <property type="match status" value="1"/>
</dbReference>
<evidence type="ECO:0000313" key="5">
    <source>
        <dbReference type="Proteomes" id="UP000663207"/>
    </source>
</evidence>
<feature type="domain" description="CheW-like" evidence="3">
    <location>
        <begin position="19"/>
        <end position="158"/>
    </location>
</feature>
<sequence length="306" mass="33983">MSSILESVNKRTQLVGQNRLELLLFKLNGRQRYGINVFKVKEVLQCPPLTALPRLNPFVRGVAHIRGSTISVIDLSAATGGRPIENIQNCFIIISEYNRSVQGFLVSSVERIININWEAIMPPPKGAGRYSYLTAVTEIDGELVEILDVEKILDEISPVKTSISEEMDANLTIDRDQHFHIMVIDDSAVARKQIIRALSSLNLQIDTAKDGREALDKLKSIATEMDNVATEIPLIISDIEMPEMDGYTLTAEIRDDPKLKHIKVVLHTSLSGVFNQAMVQKVGANDFIAKFNPDELAAAVNKHLSL</sequence>
<dbReference type="EMBL" id="CP071502">
    <property type="protein sequence ID" value="QSX36098.1"/>
    <property type="molecule type" value="Genomic_DNA"/>
</dbReference>
<dbReference type="Gene3D" id="3.40.50.2300">
    <property type="match status" value="1"/>
</dbReference>
<dbReference type="Pfam" id="PF01584">
    <property type="entry name" value="CheW"/>
    <property type="match status" value="1"/>
</dbReference>
<dbReference type="SMART" id="SM00448">
    <property type="entry name" value="REC"/>
    <property type="match status" value="1"/>
</dbReference>
<dbReference type="SUPFAM" id="SSF50341">
    <property type="entry name" value="CheW-like"/>
    <property type="match status" value="1"/>
</dbReference>
<dbReference type="RefSeq" id="WP_207379524.1">
    <property type="nucleotide sequence ID" value="NZ_CP071502.1"/>
</dbReference>
<protein>
    <submittedName>
        <fullName evidence="4">Chemotaxis protein CheV</fullName>
    </submittedName>
</protein>
<feature type="domain" description="Response regulatory" evidence="2">
    <location>
        <begin position="180"/>
        <end position="305"/>
    </location>
</feature>